<dbReference type="AlphaFoldDB" id="A0A3D8P3Q7"/>
<dbReference type="SUPFAM" id="SSF54523">
    <property type="entry name" value="Pili subunits"/>
    <property type="match status" value="1"/>
</dbReference>
<protein>
    <submittedName>
        <fullName evidence="2">Type II secretion system protein</fullName>
    </submittedName>
</protein>
<dbReference type="Proteomes" id="UP000256329">
    <property type="component" value="Unassembled WGS sequence"/>
</dbReference>
<evidence type="ECO:0000313" key="3">
    <source>
        <dbReference type="Proteomes" id="UP000256329"/>
    </source>
</evidence>
<evidence type="ECO:0000256" key="1">
    <source>
        <dbReference type="SAM" id="Phobius"/>
    </source>
</evidence>
<dbReference type="RefSeq" id="WP_115793065.1">
    <property type="nucleotide sequence ID" value="NZ_QSLN01000013.1"/>
</dbReference>
<reference evidence="2 3" key="1">
    <citation type="submission" date="2018-08" db="EMBL/GenBank/DDBJ databases">
        <title>Form III RuBisCO-mediated autotrophy in Thermodesulfobium bacteria.</title>
        <authorList>
            <person name="Toshchakov S.V."/>
            <person name="Kublanov I.V."/>
            <person name="Frolov E."/>
            <person name="Bonch-Osmolovskaya E.A."/>
            <person name="Tourova T.P."/>
            <person name="Chernych N.A."/>
            <person name="Lebedinsky A.V."/>
        </authorList>
    </citation>
    <scope>NUCLEOTIDE SEQUENCE [LARGE SCALE GENOMIC DNA]</scope>
    <source>
        <strain evidence="2 3">SR</strain>
    </source>
</reference>
<keyword evidence="3" id="KW-1185">Reference proteome</keyword>
<gene>
    <name evidence="2" type="ORF">DXX99_08490</name>
</gene>
<dbReference type="PROSITE" id="PS00409">
    <property type="entry name" value="PROKAR_NTER_METHYL"/>
    <property type="match status" value="1"/>
</dbReference>
<dbReference type="Gene3D" id="3.30.700.10">
    <property type="entry name" value="Glycoprotein, Type 4 Pilin"/>
    <property type="match status" value="1"/>
</dbReference>
<keyword evidence="1" id="KW-0472">Membrane</keyword>
<proteinExistence type="predicted"/>
<evidence type="ECO:0000313" key="2">
    <source>
        <dbReference type="EMBL" id="RDV82077.1"/>
    </source>
</evidence>
<feature type="transmembrane region" description="Helical" evidence="1">
    <location>
        <begin position="20"/>
        <end position="38"/>
    </location>
</feature>
<dbReference type="Pfam" id="PF07963">
    <property type="entry name" value="N_methyl"/>
    <property type="match status" value="1"/>
</dbReference>
<name>A0A3D8P3Q7_9THEO</name>
<dbReference type="InterPro" id="IPR045584">
    <property type="entry name" value="Pilin-like"/>
</dbReference>
<dbReference type="OrthoDB" id="1819208at2"/>
<keyword evidence="1" id="KW-0812">Transmembrane</keyword>
<accession>A0A3D8P3Q7</accession>
<keyword evidence="1" id="KW-1133">Transmembrane helix</keyword>
<dbReference type="NCBIfam" id="TIGR02532">
    <property type="entry name" value="IV_pilin_GFxxxE"/>
    <property type="match status" value="1"/>
</dbReference>
<sequence>MKERVRKVFRRLKGQGGFTLIELLIVIAIMGFLIAMIAPRLAKVASGASDTVCDTNQMRLRQVLAAYTEKTGQLPNYLTSLVCHDDAGKAVDPSTQWDMTKEEDGSKGWYIDNNNKVDGQEVLSKDFYAMTKLGLLTLDQAAADELRALGISKIYYLNVNQDVKAMEYIGNEVKKLNEGIPKHVAGKNDFMQEDDVKAGTAVLAVGFGDNHKLDPTAGPKKIGHPDRIGCIVLGVGPNSELVREGQIQHAGLCPNGIKRGDHFLYNNYNIVVPRLASVADKIVAAYGGTNGVKLTFKNEETGETKIVDIAKGQGEEVWQFTTFCPEGCNPMAADRPVWVLDKVETY</sequence>
<dbReference type="InterPro" id="IPR012902">
    <property type="entry name" value="N_methyl_site"/>
</dbReference>
<organism evidence="2 3">
    <name type="scientific">Ammonifex thiophilus</name>
    <dbReference type="NCBI Taxonomy" id="444093"/>
    <lineage>
        <taxon>Bacteria</taxon>
        <taxon>Bacillati</taxon>
        <taxon>Bacillota</taxon>
        <taxon>Clostridia</taxon>
        <taxon>Thermoanaerobacterales</taxon>
        <taxon>Thermoanaerobacteraceae</taxon>
        <taxon>Ammonifex</taxon>
    </lineage>
</organism>
<dbReference type="EMBL" id="QSLN01000013">
    <property type="protein sequence ID" value="RDV82077.1"/>
    <property type="molecule type" value="Genomic_DNA"/>
</dbReference>
<comment type="caution">
    <text evidence="2">The sequence shown here is derived from an EMBL/GenBank/DDBJ whole genome shotgun (WGS) entry which is preliminary data.</text>
</comment>